<name>A0AA86NIC0_9EUKA</name>
<evidence type="ECO:0000313" key="1">
    <source>
        <dbReference type="EMBL" id="CAI9919804.1"/>
    </source>
</evidence>
<reference evidence="2" key="1">
    <citation type="submission" date="2023-06" db="EMBL/GenBank/DDBJ databases">
        <authorList>
            <person name="Kurt Z."/>
        </authorList>
    </citation>
    <scope>NUCLEOTIDE SEQUENCE</scope>
</reference>
<evidence type="ECO:0000313" key="7">
    <source>
        <dbReference type="EMBL" id="CAL6100732.1"/>
    </source>
</evidence>
<evidence type="ECO:0000313" key="2">
    <source>
        <dbReference type="EMBL" id="CAI9919806.1"/>
    </source>
</evidence>
<dbReference type="EMBL" id="CATOUU010000187">
    <property type="protein sequence ID" value="CAI9919804.1"/>
    <property type="molecule type" value="Genomic_DNA"/>
</dbReference>
<evidence type="ECO:0000313" key="8">
    <source>
        <dbReference type="EMBL" id="CAL6100736.1"/>
    </source>
</evidence>
<sequence length="126" mass="14488">MTQQQILLITENLIAQYLALMQIKRQRINTTISSKNRYSVQNCYHFRACRIFVKVLSVIAATKLARCQENQTDTERLQQNSALFCNTSASHLSTSGHAMLVGFFRSSANEIFLQPPKLYLHYIFVV</sequence>
<keyword evidence="9" id="KW-1185">Reference proteome</keyword>
<dbReference type="EMBL" id="CATOUU010000334">
    <property type="protein sequence ID" value="CAI9925059.1"/>
    <property type="molecule type" value="Genomic_DNA"/>
</dbReference>
<proteinExistence type="predicted"/>
<dbReference type="AlphaFoldDB" id="A0AA86NIC0"/>
<evidence type="ECO:0000313" key="5">
    <source>
        <dbReference type="EMBL" id="CAL6081911.1"/>
    </source>
</evidence>
<dbReference type="EMBL" id="CAXDID020000533">
    <property type="protein sequence ID" value="CAL6100736.1"/>
    <property type="molecule type" value="Genomic_DNA"/>
</dbReference>
<accession>A0AA86NIC0</accession>
<comment type="caution">
    <text evidence="2">The sequence shown here is derived from an EMBL/GenBank/DDBJ whole genome shotgun (WGS) entry which is preliminary data.</text>
</comment>
<evidence type="ECO:0000313" key="4">
    <source>
        <dbReference type="EMBL" id="CAI9925061.1"/>
    </source>
</evidence>
<gene>
    <name evidence="3" type="ORF">HINF_LOCUS12704</name>
    <name evidence="4" type="ORF">HINF_LOCUS12706</name>
    <name evidence="5" type="ORF">HINF_LOCUS60703</name>
    <name evidence="6" type="ORF">HINF_LOCUS60705</name>
    <name evidence="7" type="ORF">HINF_LOCUS70697</name>
    <name evidence="8" type="ORF">HINF_LOCUS70699</name>
    <name evidence="1" type="ORF">HINF_LOCUS7449</name>
    <name evidence="2" type="ORF">HINF_LOCUS7451</name>
</gene>
<evidence type="ECO:0000313" key="9">
    <source>
        <dbReference type="Proteomes" id="UP001642409"/>
    </source>
</evidence>
<reference evidence="5 9" key="2">
    <citation type="submission" date="2024-07" db="EMBL/GenBank/DDBJ databases">
        <authorList>
            <person name="Akdeniz Z."/>
        </authorList>
    </citation>
    <scope>NUCLEOTIDE SEQUENCE [LARGE SCALE GENOMIC DNA]</scope>
</reference>
<evidence type="ECO:0000313" key="3">
    <source>
        <dbReference type="EMBL" id="CAI9925059.1"/>
    </source>
</evidence>
<dbReference type="EMBL" id="CATOUU010000187">
    <property type="protein sequence ID" value="CAI9919806.1"/>
    <property type="molecule type" value="Genomic_DNA"/>
</dbReference>
<dbReference type="EMBL" id="CATOUU010000334">
    <property type="protein sequence ID" value="CAI9925061.1"/>
    <property type="molecule type" value="Genomic_DNA"/>
</dbReference>
<evidence type="ECO:0000313" key="6">
    <source>
        <dbReference type="EMBL" id="CAL6081913.1"/>
    </source>
</evidence>
<organism evidence="2">
    <name type="scientific">Hexamita inflata</name>
    <dbReference type="NCBI Taxonomy" id="28002"/>
    <lineage>
        <taxon>Eukaryota</taxon>
        <taxon>Metamonada</taxon>
        <taxon>Diplomonadida</taxon>
        <taxon>Hexamitidae</taxon>
        <taxon>Hexamitinae</taxon>
        <taxon>Hexamita</taxon>
    </lineage>
</organism>
<dbReference type="EMBL" id="CAXDID020000533">
    <property type="protein sequence ID" value="CAL6100732.1"/>
    <property type="molecule type" value="Genomic_DNA"/>
</dbReference>
<dbReference type="EMBL" id="CAXDID020000358">
    <property type="protein sequence ID" value="CAL6081911.1"/>
    <property type="molecule type" value="Genomic_DNA"/>
</dbReference>
<dbReference type="Proteomes" id="UP001642409">
    <property type="component" value="Unassembled WGS sequence"/>
</dbReference>
<dbReference type="EMBL" id="CAXDID020000358">
    <property type="protein sequence ID" value="CAL6081913.1"/>
    <property type="molecule type" value="Genomic_DNA"/>
</dbReference>
<protein>
    <submittedName>
        <fullName evidence="5">Hypothetical_protein</fullName>
    </submittedName>
</protein>